<dbReference type="Pfam" id="PF04082">
    <property type="entry name" value="Fungal_trans"/>
    <property type="match status" value="1"/>
</dbReference>
<dbReference type="AlphaFoldDB" id="A0A8H4FHY4"/>
<dbReference type="InterPro" id="IPR036864">
    <property type="entry name" value="Zn2-C6_fun-type_DNA-bd_sf"/>
</dbReference>
<dbReference type="PROSITE" id="PS50048">
    <property type="entry name" value="ZN2_CY6_FUNGAL_2"/>
    <property type="match status" value="1"/>
</dbReference>
<dbReference type="PANTHER" id="PTHR47425">
    <property type="entry name" value="FARB-RELATED"/>
    <property type="match status" value="1"/>
</dbReference>
<sequence length="740" mass="83162">MPNNESLMIAPGMEGEPKRHRSEQRASKLRRAGRACLGCRARKVRCDALERSPCSNCEWDNVECVVPRSRRSRPAADVPTSQFSGHGCYSTDISMVDGTATQILRDAADPDSAAVGASVQPVENTPRASSRNTSTSFSMSRPFPGFVEPLRVCREGYVSFLEQQGAFRLPSLFLQSALLKAFIEFVYPRMPLLNLTKLCEAIESYDRGTKDISLSLYQAILFAGSVHVKQADLAGTEFSDKLSLRNTLYQRAELLFELGGPQDQITLVQVALLLTFRGISQDSQLDRKDSWHWMNTAVTLALDLGLNKEPSLKAFDTSEIKLRRRLWWCCYVRDKILALGMSKPSRIKDEDHSASMLSIHDMDLETLKTERTIFVRIHLGPYDHVEMMESAELCVEKTRLSMLMHRTLQLQQSPDSRQNSSIEDTVEGIEADLSAWVSQLSVSCQTQPLPIRLRTTSIQTSIRSRRHLLHMAYNFVRHTLHHGRNEQRKEAHSQRPVQSLETSKRIVSECADNITRLAADLHQGEMDLYLPIGAITILCPAISTHLINMKNRSQGSKQAAVSGFRVCMRVLDKLRDLYPATEVTLAYLDVILQKAQMESAISVRAVFQLNERDRSDMRMILGRSRGQPWDTIVTSKATDLGFAGLEDALNQYERLDTPELFADYGAEESMGSTYQTTSLGLPLSPKDTLGHVDFNEMNPGQCLNLGWIEDADSQLPTDDALMPAATNQGTSWFEDETHMY</sequence>
<evidence type="ECO:0000256" key="3">
    <source>
        <dbReference type="SAM" id="MobiDB-lite"/>
    </source>
</evidence>
<dbReference type="PANTHER" id="PTHR47425:SF2">
    <property type="entry name" value="FARB-RELATED"/>
    <property type="match status" value="1"/>
</dbReference>
<dbReference type="GeneID" id="69021095"/>
<dbReference type="Gene3D" id="4.10.240.10">
    <property type="entry name" value="Zn(2)-C6 fungal-type DNA-binding domain"/>
    <property type="match status" value="1"/>
</dbReference>
<keyword evidence="2" id="KW-0539">Nucleus</keyword>
<dbReference type="PROSITE" id="PS00463">
    <property type="entry name" value="ZN2_CY6_FUNGAL_1"/>
    <property type="match status" value="1"/>
</dbReference>
<evidence type="ECO:0000313" key="5">
    <source>
        <dbReference type="EMBL" id="KAF3802745.1"/>
    </source>
</evidence>
<keyword evidence="1" id="KW-0479">Metal-binding</keyword>
<dbReference type="InterPro" id="IPR001138">
    <property type="entry name" value="Zn2Cys6_DnaBD"/>
</dbReference>
<comment type="caution">
    <text evidence="5">The sequence shown here is derived from an EMBL/GenBank/DDBJ whole genome shotgun (WGS) entry which is preliminary data.</text>
</comment>
<evidence type="ECO:0000256" key="1">
    <source>
        <dbReference type="ARBA" id="ARBA00022723"/>
    </source>
</evidence>
<dbReference type="InterPro" id="IPR052761">
    <property type="entry name" value="Fungal_Detox/Toxin_TFs"/>
</dbReference>
<feature type="region of interest" description="Disordered" evidence="3">
    <location>
        <begin position="1"/>
        <end position="26"/>
    </location>
</feature>
<gene>
    <name evidence="5" type="ORF">GCG54_00013979</name>
</gene>
<dbReference type="Pfam" id="PF00172">
    <property type="entry name" value="Zn_clus"/>
    <property type="match status" value="1"/>
</dbReference>
<reference evidence="5" key="1">
    <citation type="journal article" date="2020" name="Phytopathology">
        <title>Genome sequence and comparative analysis of Colletotrichum gloeosporioides isolated from Liriodendron leaves.</title>
        <authorList>
            <person name="Fu F.F."/>
            <person name="Hao Z."/>
            <person name="Wang P."/>
            <person name="Lu Y."/>
            <person name="Xue L.J."/>
            <person name="Wei G."/>
            <person name="Tian Y."/>
            <person name="Baishi H."/>
            <person name="Xu H."/>
            <person name="Shi J."/>
            <person name="Cheng T."/>
            <person name="Wang G."/>
            <person name="Yi Y."/>
            <person name="Chen J."/>
        </authorList>
    </citation>
    <scope>NUCLEOTIDE SEQUENCE</scope>
    <source>
        <strain evidence="5">Lc1</strain>
    </source>
</reference>
<dbReference type="GO" id="GO:0003677">
    <property type="term" value="F:DNA binding"/>
    <property type="evidence" value="ECO:0007669"/>
    <property type="project" value="InterPro"/>
</dbReference>
<dbReference type="Proteomes" id="UP000613401">
    <property type="component" value="Unassembled WGS sequence"/>
</dbReference>
<dbReference type="SMART" id="SM00066">
    <property type="entry name" value="GAL4"/>
    <property type="match status" value="1"/>
</dbReference>
<dbReference type="CDD" id="cd12148">
    <property type="entry name" value="fungal_TF_MHR"/>
    <property type="match status" value="1"/>
</dbReference>
<evidence type="ECO:0000256" key="2">
    <source>
        <dbReference type="ARBA" id="ARBA00023242"/>
    </source>
</evidence>
<dbReference type="SMART" id="SM00906">
    <property type="entry name" value="Fungal_trans"/>
    <property type="match status" value="1"/>
</dbReference>
<organism evidence="5 6">
    <name type="scientific">Colletotrichum gloeosporioides</name>
    <name type="common">Anthracnose fungus</name>
    <name type="synonym">Glomerella cingulata</name>
    <dbReference type="NCBI Taxonomy" id="474922"/>
    <lineage>
        <taxon>Eukaryota</taxon>
        <taxon>Fungi</taxon>
        <taxon>Dikarya</taxon>
        <taxon>Ascomycota</taxon>
        <taxon>Pezizomycotina</taxon>
        <taxon>Sordariomycetes</taxon>
        <taxon>Hypocreomycetidae</taxon>
        <taxon>Glomerellales</taxon>
        <taxon>Glomerellaceae</taxon>
        <taxon>Colletotrichum</taxon>
        <taxon>Colletotrichum gloeosporioides species complex</taxon>
    </lineage>
</organism>
<dbReference type="GO" id="GO:0008270">
    <property type="term" value="F:zinc ion binding"/>
    <property type="evidence" value="ECO:0007669"/>
    <property type="project" value="InterPro"/>
</dbReference>
<dbReference type="GO" id="GO:0006351">
    <property type="term" value="P:DNA-templated transcription"/>
    <property type="evidence" value="ECO:0007669"/>
    <property type="project" value="InterPro"/>
</dbReference>
<feature type="region of interest" description="Disordered" evidence="3">
    <location>
        <begin position="114"/>
        <end position="136"/>
    </location>
</feature>
<reference evidence="5" key="2">
    <citation type="submission" date="2020-03" db="EMBL/GenBank/DDBJ databases">
        <authorList>
            <person name="Fu F.-F."/>
            <person name="Chen J."/>
        </authorList>
    </citation>
    <scope>NUCLEOTIDE SEQUENCE</scope>
    <source>
        <strain evidence="5">Lc1</strain>
    </source>
</reference>
<evidence type="ECO:0000313" key="6">
    <source>
        <dbReference type="Proteomes" id="UP000613401"/>
    </source>
</evidence>
<keyword evidence="6" id="KW-1185">Reference proteome</keyword>
<evidence type="ECO:0000259" key="4">
    <source>
        <dbReference type="PROSITE" id="PS50048"/>
    </source>
</evidence>
<proteinExistence type="predicted"/>
<protein>
    <submittedName>
        <fullName evidence="5">Cutinase transcription factor 1 beta</fullName>
    </submittedName>
</protein>
<dbReference type="EMBL" id="WVTB01000060">
    <property type="protein sequence ID" value="KAF3802745.1"/>
    <property type="molecule type" value="Genomic_DNA"/>
</dbReference>
<dbReference type="RefSeq" id="XP_045261904.1">
    <property type="nucleotide sequence ID" value="XM_045413825.1"/>
</dbReference>
<dbReference type="SUPFAM" id="SSF57701">
    <property type="entry name" value="Zn2/Cys6 DNA-binding domain"/>
    <property type="match status" value="1"/>
</dbReference>
<dbReference type="InterPro" id="IPR007219">
    <property type="entry name" value="XnlR_reg_dom"/>
</dbReference>
<dbReference type="CDD" id="cd00067">
    <property type="entry name" value="GAL4"/>
    <property type="match status" value="1"/>
</dbReference>
<name>A0A8H4FHY4_COLGL</name>
<dbReference type="GO" id="GO:0000981">
    <property type="term" value="F:DNA-binding transcription factor activity, RNA polymerase II-specific"/>
    <property type="evidence" value="ECO:0007669"/>
    <property type="project" value="InterPro"/>
</dbReference>
<accession>A0A8H4FHY4</accession>
<feature type="domain" description="Zn(2)-C6 fungal-type" evidence="4">
    <location>
        <begin position="35"/>
        <end position="66"/>
    </location>
</feature>